<dbReference type="Pfam" id="PF00106">
    <property type="entry name" value="adh_short"/>
    <property type="match status" value="1"/>
</dbReference>
<dbReference type="Gene3D" id="3.40.50.720">
    <property type="entry name" value="NAD(P)-binding Rossmann-like Domain"/>
    <property type="match status" value="2"/>
</dbReference>
<dbReference type="OrthoDB" id="189763at2759"/>
<dbReference type="InterPro" id="IPR057326">
    <property type="entry name" value="KR_dom"/>
</dbReference>
<dbReference type="PROSITE" id="PS00061">
    <property type="entry name" value="ADH_SHORT"/>
    <property type="match status" value="1"/>
</dbReference>
<evidence type="ECO:0000256" key="3">
    <source>
        <dbReference type="ARBA" id="ARBA00023002"/>
    </source>
</evidence>
<sequence>MASQGAVRDEDIGPCLHTIFRESAAKYADRVAVQSAKKQITYKELDEATDRLASMLVQAGVKKDSCVGILMERCNEYALAYIAILKAGGAYMPIDPGYPQGMLEDVLTDATPTVVLCKRNFVARMPESQTVILLEPEWEQCLDDLTPEGQAALDNVDKTDLDALAYVVYSSGTTGKPKGIACPHRGAVFSYKWRFENVPYNESKGPEVEACNVFFVWEMMRPLLRGQTLLVIPDDVIYDPPALTAFLQTNGVTRMLFTPSLLEAVLDCKSIEPKELFGRMRSMTTIILCGEVVTVALQERVKANMPWAALWNLYSVSECHDVAALDLAGGEYGSRKYCPVGKLFDGVEAHVMDDSLAPCPLGEVGELYVAGPTLARGYLNRDELNRQRFPVVDGKRLYKTGDRARVLPNRELEILGRCDSMVKVRGYSVELRAIEAAIMTLDTLVSSCVVVVQGEEGEDKFVIAYVVLRTTAEATCRNVRLALKAKLPHYMVPAFVIDLEELPTHEVSGKLDKKSLPPVDLATGQLAGRNRSMSTENDVTLPRSTLEFELHKIWCNVMNMRQIDVVFDSFFDIGGHSLLAARLVQQIKSDLGHDVGVVELFANSTIEALAEFIERKPSLERAGSSGSVVSAVTPKHKKLDLDAEVDVFDASKAINDIAMRAFWRSTHFAQVRARAVLVTGVTGFLGSFILAELLRNDDIDVVYCVVRAATPKEGADRVIKTLKDRDMWNPEDRDRIQVFAGDASLHHMGLDDDDYAVLSTGVDVVVHCAAIVNLVYPYEGLRAANVIGTRNVIEFALHGKVKKLAYISTDGVFPDGMKDCKEDADLDSFTEKLGNGYAQSKWVAEKLVRRAMDRGLPAIVFRPGNLGGVGSVWNPSDLNFLVLTGCIEVGATPNVPGWCMEMTPVDFASQAIVKIIQDKESLGETFHVTNFGNCLEANAYFDALRNVGYGLESCSLESWRAKVLRSSSPNTEKLRNALLGGAADTEASLADLATFDNSNFAKYCKQYGMVIPKITTTLMHEYVEAWQKAGLVSEPETFYGRPLTGKVAVVTGASSGIGAAIARALSKAGAKVGIGGRRLERLQALADEMKSSSGGQVFPFQVDVTNREQVGSFFKACEAELGPADIFVNNAGVMHYTRIEHLKEDQWHKEVDVNCKGLLNCTAAALPSMLARGKGHIVATSSDAGRKVFPGLGVYSASKMFVEGFCQALRLENCDKGIKVTTIQPGDCRTELPALTTDETARSEFAQSSQDRDVWLDPEDVARAVVFAVSSPAHVGINEVLIEPRGAPA</sequence>
<dbReference type="InParanoid" id="A0A2R5GJB1"/>
<dbReference type="InterPro" id="IPR013120">
    <property type="entry name" value="FAR_NAD-bd"/>
</dbReference>
<dbReference type="SUPFAM" id="SSF51735">
    <property type="entry name" value="NAD(P)-binding Rossmann-fold domains"/>
    <property type="match status" value="2"/>
</dbReference>
<dbReference type="InterPro" id="IPR006162">
    <property type="entry name" value="Ppantetheine_attach_site"/>
</dbReference>
<accession>A0A2R5GJB1</accession>
<dbReference type="Gene3D" id="3.40.50.12780">
    <property type="entry name" value="N-terminal domain of ligase-like"/>
    <property type="match status" value="1"/>
</dbReference>
<dbReference type="Gene3D" id="1.10.1200.10">
    <property type="entry name" value="ACP-like"/>
    <property type="match status" value="1"/>
</dbReference>
<dbReference type="PROSITE" id="PS00455">
    <property type="entry name" value="AMP_BINDING"/>
    <property type="match status" value="1"/>
</dbReference>
<dbReference type="InterPro" id="IPR002347">
    <property type="entry name" value="SDR_fam"/>
</dbReference>
<dbReference type="Pfam" id="PF00501">
    <property type="entry name" value="AMP-binding"/>
    <property type="match status" value="1"/>
</dbReference>
<dbReference type="Gene3D" id="3.30.300.30">
    <property type="match status" value="1"/>
</dbReference>
<reference evidence="5 6" key="1">
    <citation type="submission" date="2017-12" db="EMBL/GenBank/DDBJ databases">
        <title>Sequencing, de novo assembly and annotation of complete genome of a new Thraustochytrid species, strain FCC1311.</title>
        <authorList>
            <person name="Sedici K."/>
            <person name="Godart F."/>
            <person name="Aiese Cigliano R."/>
            <person name="Sanseverino W."/>
            <person name="Barakat M."/>
            <person name="Ortet P."/>
            <person name="Marechal E."/>
            <person name="Cagnac O."/>
            <person name="Amato A."/>
        </authorList>
    </citation>
    <scope>NUCLEOTIDE SEQUENCE [LARGE SCALE GENOMIC DNA]</scope>
</reference>
<gene>
    <name evidence="5" type="ORF">FCC1311_071932</name>
</gene>
<dbReference type="InterPro" id="IPR036736">
    <property type="entry name" value="ACP-like_sf"/>
</dbReference>
<evidence type="ECO:0000256" key="1">
    <source>
        <dbReference type="ARBA" id="ARBA00022450"/>
    </source>
</evidence>
<dbReference type="InterPro" id="IPR010080">
    <property type="entry name" value="Thioester_reductase-like_dom"/>
</dbReference>
<keyword evidence="6" id="KW-1185">Reference proteome</keyword>
<dbReference type="InterPro" id="IPR020845">
    <property type="entry name" value="AMP-binding_CS"/>
</dbReference>
<evidence type="ECO:0000313" key="6">
    <source>
        <dbReference type="Proteomes" id="UP000241890"/>
    </source>
</evidence>
<dbReference type="Pfam" id="PF00550">
    <property type="entry name" value="PP-binding"/>
    <property type="match status" value="1"/>
</dbReference>
<dbReference type="GO" id="GO:0016616">
    <property type="term" value="F:oxidoreductase activity, acting on the CH-OH group of donors, NAD or NADP as acceptor"/>
    <property type="evidence" value="ECO:0007669"/>
    <property type="project" value="UniProtKB-ARBA"/>
</dbReference>
<dbReference type="InterPro" id="IPR036291">
    <property type="entry name" value="NAD(P)-bd_dom_sf"/>
</dbReference>
<dbReference type="Pfam" id="PF13193">
    <property type="entry name" value="AMP-binding_C"/>
    <property type="match status" value="1"/>
</dbReference>
<dbReference type="InterPro" id="IPR000873">
    <property type="entry name" value="AMP-dep_synth/lig_dom"/>
</dbReference>
<evidence type="ECO:0000256" key="2">
    <source>
        <dbReference type="ARBA" id="ARBA00022553"/>
    </source>
</evidence>
<dbReference type="InterPro" id="IPR045851">
    <property type="entry name" value="AMP-bd_C_sf"/>
</dbReference>
<dbReference type="SUPFAM" id="SSF56801">
    <property type="entry name" value="Acetyl-CoA synthetase-like"/>
    <property type="match status" value="1"/>
</dbReference>
<name>A0A2R5GJB1_9STRA</name>
<dbReference type="EMBL" id="BEYU01000086">
    <property type="protein sequence ID" value="GBG30972.1"/>
    <property type="molecule type" value="Genomic_DNA"/>
</dbReference>
<dbReference type="SMART" id="SM00822">
    <property type="entry name" value="PKS_KR"/>
    <property type="match status" value="1"/>
</dbReference>
<evidence type="ECO:0000259" key="4">
    <source>
        <dbReference type="PROSITE" id="PS50075"/>
    </source>
</evidence>
<comment type="caution">
    <text evidence="5">The sequence shown here is derived from an EMBL/GenBank/DDBJ whole genome shotgun (WGS) entry which is preliminary data.</text>
</comment>
<dbReference type="CDD" id="cd05235">
    <property type="entry name" value="SDR_e1"/>
    <property type="match status" value="1"/>
</dbReference>
<dbReference type="Proteomes" id="UP000241890">
    <property type="component" value="Unassembled WGS sequence"/>
</dbReference>
<keyword evidence="1" id="KW-0596">Phosphopantetheine</keyword>
<dbReference type="InterPro" id="IPR025110">
    <property type="entry name" value="AMP-bd_C"/>
</dbReference>
<dbReference type="PRINTS" id="PR00081">
    <property type="entry name" value="GDHRDH"/>
</dbReference>
<dbReference type="InterPro" id="IPR009081">
    <property type="entry name" value="PP-bd_ACP"/>
</dbReference>
<dbReference type="SUPFAM" id="SSF47336">
    <property type="entry name" value="ACP-like"/>
    <property type="match status" value="1"/>
</dbReference>
<dbReference type="FunFam" id="3.40.50.720:FF:000047">
    <property type="entry name" value="NADP-dependent L-serine/L-allo-threonine dehydrogenase"/>
    <property type="match status" value="1"/>
</dbReference>
<keyword evidence="3" id="KW-0560">Oxidoreductase</keyword>
<dbReference type="InterPro" id="IPR020904">
    <property type="entry name" value="Sc_DH/Rdtase_CS"/>
</dbReference>
<keyword evidence="2" id="KW-0597">Phosphoprotein</keyword>
<dbReference type="InterPro" id="IPR042099">
    <property type="entry name" value="ANL_N_sf"/>
</dbReference>
<feature type="domain" description="Carrier" evidence="4">
    <location>
        <begin position="541"/>
        <end position="617"/>
    </location>
</feature>
<dbReference type="NCBIfam" id="TIGR01746">
    <property type="entry name" value="Thioester-redct"/>
    <property type="match status" value="1"/>
</dbReference>
<dbReference type="PANTHER" id="PTHR44845">
    <property type="entry name" value="CARRIER DOMAIN-CONTAINING PROTEIN"/>
    <property type="match status" value="1"/>
</dbReference>
<organism evidence="5 6">
    <name type="scientific">Hondaea fermentalgiana</name>
    <dbReference type="NCBI Taxonomy" id="2315210"/>
    <lineage>
        <taxon>Eukaryota</taxon>
        <taxon>Sar</taxon>
        <taxon>Stramenopiles</taxon>
        <taxon>Bigyra</taxon>
        <taxon>Labyrinthulomycetes</taxon>
        <taxon>Thraustochytrida</taxon>
        <taxon>Thraustochytriidae</taxon>
        <taxon>Hondaea</taxon>
    </lineage>
</organism>
<dbReference type="PROSITE" id="PS50075">
    <property type="entry name" value="CARRIER"/>
    <property type="match status" value="1"/>
</dbReference>
<dbReference type="Pfam" id="PF07993">
    <property type="entry name" value="NAD_binding_4"/>
    <property type="match status" value="1"/>
</dbReference>
<dbReference type="PROSITE" id="PS00012">
    <property type="entry name" value="PHOSPHOPANTETHEINE"/>
    <property type="match status" value="1"/>
</dbReference>
<proteinExistence type="predicted"/>
<evidence type="ECO:0000313" key="5">
    <source>
        <dbReference type="EMBL" id="GBG30972.1"/>
    </source>
</evidence>
<dbReference type="PANTHER" id="PTHR44845:SF6">
    <property type="entry name" value="BETA-ALANINE-ACTIVATING ENZYME"/>
    <property type="match status" value="1"/>
</dbReference>
<dbReference type="FunFam" id="3.40.50.980:FF:000001">
    <property type="entry name" value="Non-ribosomal peptide synthetase"/>
    <property type="match status" value="1"/>
</dbReference>
<dbReference type="CDD" id="cd05930">
    <property type="entry name" value="A_NRPS"/>
    <property type="match status" value="1"/>
</dbReference>
<protein>
    <submittedName>
        <fullName evidence="5">L-2-aminoadipate reductase</fullName>
    </submittedName>
</protein>